<sequence>MNNQDFLTLAESETGTLRILQITDTHLFGDPAKDLLGVNTRDSFLAVLASIKSDNQLFDLVVVTGDISQDDSPASYQAFAEEIAVFGKPVVWLPGNHDDGLIMPDLLGAEPLSSVDRVLTDHWQLLMLNSQVRGFTFGELAQSQLEFVAQALSDNPNHFTLVFVHHNPVPMGCRWLDQHRMKNGEALLSLLAQADNARGVVWGHVHQDWQQTRDHLHLIATPSTCIQFKPRSEQFALDKRPPGYRYLMLAQDGSLATELKRLASDAFVPNLRAQGY</sequence>
<feature type="domain" description="Calcineurin-like phosphoesterase" evidence="5">
    <location>
        <begin position="17"/>
        <end position="207"/>
    </location>
</feature>
<dbReference type="PANTHER" id="PTHR42988:SF2">
    <property type="entry name" value="CYCLIC NUCLEOTIDE PHOSPHODIESTERASE CBUA0032-RELATED"/>
    <property type="match status" value="1"/>
</dbReference>
<accession>A0A8J2U656</accession>
<dbReference type="GO" id="GO:0046872">
    <property type="term" value="F:metal ion binding"/>
    <property type="evidence" value="ECO:0007669"/>
    <property type="project" value="UniProtKB-KW"/>
</dbReference>
<dbReference type="NCBIfam" id="NF008359">
    <property type="entry name" value="PRK11148.1"/>
    <property type="match status" value="1"/>
</dbReference>
<dbReference type="OrthoDB" id="9784378at2"/>
<comment type="similarity">
    <text evidence="4">Belongs to the cyclic nucleotide phosphodiesterase class-III family.</text>
</comment>
<evidence type="ECO:0000313" key="6">
    <source>
        <dbReference type="EMBL" id="GGA81697.1"/>
    </source>
</evidence>
<dbReference type="Gene3D" id="3.60.21.10">
    <property type="match status" value="1"/>
</dbReference>
<dbReference type="InterPro" id="IPR050884">
    <property type="entry name" value="CNP_phosphodiesterase-III"/>
</dbReference>
<organism evidence="6 7">
    <name type="scientific">Neiella marina</name>
    <dbReference type="NCBI Taxonomy" id="508461"/>
    <lineage>
        <taxon>Bacteria</taxon>
        <taxon>Pseudomonadati</taxon>
        <taxon>Pseudomonadota</taxon>
        <taxon>Gammaproteobacteria</taxon>
        <taxon>Alteromonadales</taxon>
        <taxon>Echinimonadaceae</taxon>
        <taxon>Neiella</taxon>
    </lineage>
</organism>
<evidence type="ECO:0000313" key="7">
    <source>
        <dbReference type="Proteomes" id="UP000619743"/>
    </source>
</evidence>
<dbReference type="Proteomes" id="UP000619743">
    <property type="component" value="Unassembled WGS sequence"/>
</dbReference>
<dbReference type="SUPFAM" id="SSF56300">
    <property type="entry name" value="Metallo-dependent phosphatases"/>
    <property type="match status" value="1"/>
</dbReference>
<dbReference type="InterPro" id="IPR026575">
    <property type="entry name" value="GpdQ/CpdA-like"/>
</dbReference>
<protein>
    <submittedName>
        <fullName evidence="6">3',5'-cyclic adenosine monophosphate phosphodiesterase CpdA</fullName>
    </submittedName>
</protein>
<evidence type="ECO:0000259" key="5">
    <source>
        <dbReference type="Pfam" id="PF00149"/>
    </source>
</evidence>
<dbReference type="InterPro" id="IPR004843">
    <property type="entry name" value="Calcineurin-like_PHP"/>
</dbReference>
<keyword evidence="7" id="KW-1185">Reference proteome</keyword>
<keyword evidence="3" id="KW-0408">Iron</keyword>
<evidence type="ECO:0000256" key="4">
    <source>
        <dbReference type="ARBA" id="ARBA00025742"/>
    </source>
</evidence>
<proteinExistence type="inferred from homology"/>
<dbReference type="PANTHER" id="PTHR42988">
    <property type="entry name" value="PHOSPHOHYDROLASE"/>
    <property type="match status" value="1"/>
</dbReference>
<dbReference type="InterPro" id="IPR029052">
    <property type="entry name" value="Metallo-depent_PP-like"/>
</dbReference>
<dbReference type="EMBL" id="BMDX01000012">
    <property type="protein sequence ID" value="GGA81697.1"/>
    <property type="molecule type" value="Genomic_DNA"/>
</dbReference>
<evidence type="ECO:0000256" key="1">
    <source>
        <dbReference type="ARBA" id="ARBA00022723"/>
    </source>
</evidence>
<dbReference type="CDD" id="cd07402">
    <property type="entry name" value="MPP_GpdQ"/>
    <property type="match status" value="1"/>
</dbReference>
<reference evidence="7" key="1">
    <citation type="journal article" date="2019" name="Int. J. Syst. Evol. Microbiol.">
        <title>The Global Catalogue of Microorganisms (GCM) 10K type strain sequencing project: providing services to taxonomists for standard genome sequencing and annotation.</title>
        <authorList>
            <consortium name="The Broad Institute Genomics Platform"/>
            <consortium name="The Broad Institute Genome Sequencing Center for Infectious Disease"/>
            <person name="Wu L."/>
            <person name="Ma J."/>
        </authorList>
    </citation>
    <scope>NUCLEOTIDE SEQUENCE [LARGE SCALE GENOMIC DNA]</scope>
    <source>
        <strain evidence="7">CGMCC 1.10130</strain>
    </source>
</reference>
<comment type="caution">
    <text evidence="6">The sequence shown here is derived from an EMBL/GenBank/DDBJ whole genome shotgun (WGS) entry which is preliminary data.</text>
</comment>
<keyword evidence="1" id="KW-0479">Metal-binding</keyword>
<evidence type="ECO:0000256" key="3">
    <source>
        <dbReference type="ARBA" id="ARBA00023004"/>
    </source>
</evidence>
<dbReference type="GO" id="GO:0004112">
    <property type="term" value="F:cyclic-nucleotide phosphodiesterase activity"/>
    <property type="evidence" value="ECO:0007669"/>
    <property type="project" value="InterPro"/>
</dbReference>
<keyword evidence="2" id="KW-0378">Hydrolase</keyword>
<name>A0A8J2U656_9GAMM</name>
<dbReference type="AlphaFoldDB" id="A0A8J2U656"/>
<evidence type="ECO:0000256" key="2">
    <source>
        <dbReference type="ARBA" id="ARBA00022801"/>
    </source>
</evidence>
<dbReference type="RefSeq" id="WP_158100574.1">
    <property type="nucleotide sequence ID" value="NZ_BMDX01000012.1"/>
</dbReference>
<gene>
    <name evidence="6" type="primary">cpdA</name>
    <name evidence="6" type="ORF">GCM10011369_24590</name>
</gene>
<dbReference type="Pfam" id="PF00149">
    <property type="entry name" value="Metallophos"/>
    <property type="match status" value="1"/>
</dbReference>